<protein>
    <recommendedName>
        <fullName evidence="3">ArsR family transcriptional regulator</fullName>
    </recommendedName>
</protein>
<name>A0ABT8BAV2_9NEIS</name>
<dbReference type="RefSeq" id="WP_290334027.1">
    <property type="nucleotide sequence ID" value="NZ_JAUFPU010000018.1"/>
</dbReference>
<organism evidence="1 2">
    <name type="scientific">Chitinimonas viridis</name>
    <dbReference type="NCBI Taxonomy" id="664880"/>
    <lineage>
        <taxon>Bacteria</taxon>
        <taxon>Pseudomonadati</taxon>
        <taxon>Pseudomonadota</taxon>
        <taxon>Betaproteobacteria</taxon>
        <taxon>Neisseriales</taxon>
        <taxon>Chitinibacteraceae</taxon>
        <taxon>Chitinimonas</taxon>
    </lineage>
</organism>
<reference evidence="1" key="1">
    <citation type="journal article" date="2014" name="Int. J. Syst. Evol. Microbiol.">
        <title>Complete genome of a new Firmicutes species belonging to the dominant human colonic microbiota ('Ruminococcus bicirculans') reveals two chromosomes and a selective capacity to utilize plant glucans.</title>
        <authorList>
            <consortium name="NISC Comparative Sequencing Program"/>
            <person name="Wegmann U."/>
            <person name="Louis P."/>
            <person name="Goesmann A."/>
            <person name="Henrissat B."/>
            <person name="Duncan S.H."/>
            <person name="Flint H.J."/>
        </authorList>
    </citation>
    <scope>NUCLEOTIDE SEQUENCE</scope>
    <source>
        <strain evidence="1">CECT 7703</strain>
    </source>
</reference>
<accession>A0ABT8BAV2</accession>
<reference evidence="1" key="2">
    <citation type="submission" date="2023-06" db="EMBL/GenBank/DDBJ databases">
        <authorList>
            <person name="Lucena T."/>
            <person name="Sun Q."/>
        </authorList>
    </citation>
    <scope>NUCLEOTIDE SEQUENCE</scope>
    <source>
        <strain evidence="1">CECT 7703</strain>
    </source>
</reference>
<sequence length="116" mass="12217">MSHSIDAARRHCILVSLSLMRAYQSNLRTLQSMLDDVGYAAGVDRLRTDCAWLTEQGYTKAGSGDVYMLTDRGLDVVMGRVDAPGVQRSAPGQIDALKSALASAGTALASVLNGGS</sequence>
<dbReference type="Proteomes" id="UP001180081">
    <property type="component" value="Unassembled WGS sequence"/>
</dbReference>
<evidence type="ECO:0000313" key="2">
    <source>
        <dbReference type="Proteomes" id="UP001180081"/>
    </source>
</evidence>
<proteinExistence type="predicted"/>
<keyword evidence="2" id="KW-1185">Reference proteome</keyword>
<evidence type="ECO:0008006" key="3">
    <source>
        <dbReference type="Google" id="ProtNLM"/>
    </source>
</evidence>
<dbReference type="EMBL" id="JAUFPU010000018">
    <property type="protein sequence ID" value="MDN3578698.1"/>
    <property type="molecule type" value="Genomic_DNA"/>
</dbReference>
<gene>
    <name evidence="1" type="ORF">QWZ03_18180</name>
</gene>
<comment type="caution">
    <text evidence="1">The sequence shown here is derived from an EMBL/GenBank/DDBJ whole genome shotgun (WGS) entry which is preliminary data.</text>
</comment>
<evidence type="ECO:0000313" key="1">
    <source>
        <dbReference type="EMBL" id="MDN3578698.1"/>
    </source>
</evidence>